<keyword evidence="3" id="KW-1185">Reference proteome</keyword>
<evidence type="ECO:0000313" key="3">
    <source>
        <dbReference type="Proteomes" id="UP000037460"/>
    </source>
</evidence>
<proteinExistence type="inferred from homology"/>
<organism evidence="2 3">
    <name type="scientific">Chrysochromulina tobinii</name>
    <dbReference type="NCBI Taxonomy" id="1460289"/>
    <lineage>
        <taxon>Eukaryota</taxon>
        <taxon>Haptista</taxon>
        <taxon>Haptophyta</taxon>
        <taxon>Prymnesiophyceae</taxon>
        <taxon>Prymnesiales</taxon>
        <taxon>Chrysochromulinaceae</taxon>
        <taxon>Chrysochromulina</taxon>
    </lineage>
</organism>
<dbReference type="InterPro" id="IPR036291">
    <property type="entry name" value="NAD(P)-bd_dom_sf"/>
</dbReference>
<accession>A0A0M0JUQ7</accession>
<dbReference type="PANTHER" id="PTHR13812">
    <property type="entry name" value="KETIMINE REDUCTASE MU-CRYSTALLIN"/>
    <property type="match status" value="1"/>
</dbReference>
<protein>
    <submittedName>
        <fullName evidence="2">Ornithine cyclodeaminase</fullName>
    </submittedName>
</protein>
<dbReference type="Pfam" id="PF02423">
    <property type="entry name" value="OCD_Mu_crystall"/>
    <property type="match status" value="1"/>
</dbReference>
<evidence type="ECO:0000256" key="1">
    <source>
        <dbReference type="ARBA" id="ARBA00008903"/>
    </source>
</evidence>
<dbReference type="InterPro" id="IPR023401">
    <property type="entry name" value="ODC_N"/>
</dbReference>
<dbReference type="InterPro" id="IPR003462">
    <property type="entry name" value="ODC_Mu_crystall"/>
</dbReference>
<comment type="caution">
    <text evidence="2">The sequence shown here is derived from an EMBL/GenBank/DDBJ whole genome shotgun (WGS) entry which is preliminary data.</text>
</comment>
<dbReference type="EMBL" id="JWZX01002256">
    <property type="protein sequence ID" value="KOO30260.1"/>
    <property type="molecule type" value="Genomic_DNA"/>
</dbReference>
<dbReference type="Gene3D" id="3.40.50.720">
    <property type="entry name" value="NAD(P)-binding Rossmann-like Domain"/>
    <property type="match status" value="1"/>
</dbReference>
<comment type="similarity">
    <text evidence="1">Belongs to the ornithine cyclodeaminase/mu-crystallin family.</text>
</comment>
<dbReference type="Proteomes" id="UP000037460">
    <property type="component" value="Unassembled WGS sequence"/>
</dbReference>
<evidence type="ECO:0000313" key="2">
    <source>
        <dbReference type="EMBL" id="KOO30260.1"/>
    </source>
</evidence>
<dbReference type="SUPFAM" id="SSF51735">
    <property type="entry name" value="NAD(P)-binding Rossmann-fold domains"/>
    <property type="match status" value="1"/>
</dbReference>
<dbReference type="Gene3D" id="3.30.1780.10">
    <property type="entry name" value="ornithine cyclodeaminase, domain 1"/>
    <property type="match status" value="1"/>
</dbReference>
<reference evidence="3" key="1">
    <citation type="journal article" date="2015" name="PLoS Genet.">
        <title>Genome Sequence and Transcriptome Analyses of Chrysochromulina tobin: Metabolic Tools for Enhanced Algal Fitness in the Prominent Order Prymnesiales (Haptophyceae).</title>
        <authorList>
            <person name="Hovde B.T."/>
            <person name="Deodato C.R."/>
            <person name="Hunsperger H.M."/>
            <person name="Ryken S.A."/>
            <person name="Yost W."/>
            <person name="Jha R.K."/>
            <person name="Patterson J."/>
            <person name="Monnat R.J. Jr."/>
            <person name="Barlow S.B."/>
            <person name="Starkenburg S.R."/>
            <person name="Cattolico R.A."/>
        </authorList>
    </citation>
    <scope>NUCLEOTIDE SEQUENCE</scope>
    <source>
        <strain evidence="3">CCMP291</strain>
    </source>
</reference>
<gene>
    <name evidence="2" type="ORF">Ctob_013521</name>
</gene>
<sequence>MSIDSWFASMAAAEPEPPRVFHFSECLSIISALPPADVISAMADGFIAFSRGLVSVAPIQTLGQPPLAHFVGHPDAQACVKSAYVNGGSVFVAKVAAGGGGLNSGLVLVFSQTTFAPRAVFLDGGFLTELRTAAAGALSAQHFAPADLSTIAVIGCGVQARWQLRLLASVVSCRRVLSWARRPEQMHALVAELRRDGWASEAAPSLEAACADAQLLITVTPAREPLIQLQWLNRIAEAASGGRRDVLINAIGADAPGKQELDTALVAAASLCVADSRAQCFERGELQHAIRAGLIQSDAVVEFGAWLDGPRVRPRGLVIFDSTGVAVQDAKIAELALEQASAPARSDSKL</sequence>
<name>A0A0M0JUQ7_9EUKA</name>
<dbReference type="OrthoDB" id="41492at2759"/>
<dbReference type="AlphaFoldDB" id="A0A0M0JUQ7"/>
<dbReference type="PANTHER" id="PTHR13812:SF19">
    <property type="entry name" value="KETIMINE REDUCTASE MU-CRYSTALLIN"/>
    <property type="match status" value="1"/>
</dbReference>
<dbReference type="PIRSF" id="PIRSF001439">
    <property type="entry name" value="CryM"/>
    <property type="match status" value="1"/>
</dbReference>
<dbReference type="GO" id="GO:0005737">
    <property type="term" value="C:cytoplasm"/>
    <property type="evidence" value="ECO:0007669"/>
    <property type="project" value="TreeGrafter"/>
</dbReference>